<evidence type="ECO:0000313" key="2">
    <source>
        <dbReference type="EMBL" id="GAA2042973.1"/>
    </source>
</evidence>
<dbReference type="EMBL" id="BAAAQN010000034">
    <property type="protein sequence ID" value="GAA2042973.1"/>
    <property type="molecule type" value="Genomic_DNA"/>
</dbReference>
<comment type="caution">
    <text evidence="2">The sequence shown here is derived from an EMBL/GenBank/DDBJ whole genome shotgun (WGS) entry which is preliminary data.</text>
</comment>
<sequence length="412" mass="45020">MNREAQPGPLDSVLYHDRSMRIGLVLHLAGQAPPLKRLIDHVRERLGQSPALSLTLVGRGTSAVWHLQPPNLEDHLGVREVPEGTNIHEVVRNLHQEPFADGRPPWTMTLVQGYSPGRYALVYRISHGIQDTGGMARTLEILFATAPVPAAASSATVRGLITPPRPTLRHRTYAVRLLAHSTAKSGLWPHPDHGYSDQWAYQWTEVPTDSLRSLAAPHHGSANDAFLATMTRAVSHWAAHGHPRHSGPGMPVTMAINLRSPALADTPGNHVTTGRFTLPGHTEPLSRTLQMAVAATTPLKQPPYREAIRRTFDSIPPWLIQASFRTLLSPKRAAACSSHFAIRHPLAYNGDPVQAIDPITALPAGAPVSALMISYEGASRAVFVTDSALPGMDRIHQVWRAEVEERPVLAQH</sequence>
<reference evidence="3" key="1">
    <citation type="journal article" date="2019" name="Int. J. Syst. Evol. Microbiol.">
        <title>The Global Catalogue of Microorganisms (GCM) 10K type strain sequencing project: providing services to taxonomists for standard genome sequencing and annotation.</title>
        <authorList>
            <consortium name="The Broad Institute Genomics Platform"/>
            <consortium name="The Broad Institute Genome Sequencing Center for Infectious Disease"/>
            <person name="Wu L."/>
            <person name="Ma J."/>
        </authorList>
    </citation>
    <scope>NUCLEOTIDE SEQUENCE [LARGE SCALE GENOMIC DNA]</scope>
    <source>
        <strain evidence="3">JCM 16014</strain>
    </source>
</reference>
<dbReference type="InterPro" id="IPR004255">
    <property type="entry name" value="O-acyltransferase_WSD1_N"/>
</dbReference>
<protein>
    <submittedName>
        <fullName evidence="2">Wax ester/triacylglycerol synthase family O-acyltransferase</fullName>
    </submittedName>
</protein>
<evidence type="ECO:0000259" key="1">
    <source>
        <dbReference type="Pfam" id="PF03007"/>
    </source>
</evidence>
<keyword evidence="3" id="KW-1185">Reference proteome</keyword>
<proteinExistence type="predicted"/>
<dbReference type="Pfam" id="PF03007">
    <property type="entry name" value="WS_DGAT_cat"/>
    <property type="match status" value="1"/>
</dbReference>
<dbReference type="SUPFAM" id="SSF52777">
    <property type="entry name" value="CoA-dependent acyltransferases"/>
    <property type="match status" value="1"/>
</dbReference>
<evidence type="ECO:0000313" key="3">
    <source>
        <dbReference type="Proteomes" id="UP001500751"/>
    </source>
</evidence>
<accession>A0ABP5GD22</accession>
<feature type="domain" description="O-acyltransferase WSD1-like N-terminal" evidence="1">
    <location>
        <begin position="35"/>
        <end position="157"/>
    </location>
</feature>
<name>A0ABP5GD22_9ACTN</name>
<dbReference type="RefSeq" id="WP_344668309.1">
    <property type="nucleotide sequence ID" value="NZ_BAAAQN010000034.1"/>
</dbReference>
<gene>
    <name evidence="2" type="ORF">GCM10009839_52490</name>
</gene>
<dbReference type="Proteomes" id="UP001500751">
    <property type="component" value="Unassembled WGS sequence"/>
</dbReference>
<organism evidence="2 3">
    <name type="scientific">Catenulispora yoronensis</name>
    <dbReference type="NCBI Taxonomy" id="450799"/>
    <lineage>
        <taxon>Bacteria</taxon>
        <taxon>Bacillati</taxon>
        <taxon>Actinomycetota</taxon>
        <taxon>Actinomycetes</taxon>
        <taxon>Catenulisporales</taxon>
        <taxon>Catenulisporaceae</taxon>
        <taxon>Catenulispora</taxon>
    </lineage>
</organism>